<accession>A0ABV6YJE4</accession>
<dbReference type="InterPro" id="IPR028350">
    <property type="entry name" value="DNAC/IstB-like"/>
</dbReference>
<dbReference type="EMBL" id="JBHPKH010000016">
    <property type="protein sequence ID" value="MFC1572429.1"/>
    <property type="molecule type" value="Genomic_DNA"/>
</dbReference>
<comment type="similarity">
    <text evidence="1">Belongs to the IS21/IS1162 putative ATP-binding protein family.</text>
</comment>
<evidence type="ECO:0000256" key="1">
    <source>
        <dbReference type="ARBA" id="ARBA00008059"/>
    </source>
</evidence>
<keyword evidence="7" id="KW-1185">Reference proteome</keyword>
<name>A0ABV6YJE4_UNCEI</name>
<dbReference type="InterPro" id="IPR047661">
    <property type="entry name" value="IstB"/>
</dbReference>
<dbReference type="NCBIfam" id="NF038214">
    <property type="entry name" value="IS21_help_AAA"/>
    <property type="match status" value="1"/>
</dbReference>
<evidence type="ECO:0000256" key="4">
    <source>
        <dbReference type="SAM" id="MobiDB-lite"/>
    </source>
</evidence>
<dbReference type="SUPFAM" id="SSF52540">
    <property type="entry name" value="P-loop containing nucleoside triphosphate hydrolases"/>
    <property type="match status" value="1"/>
</dbReference>
<evidence type="ECO:0000256" key="2">
    <source>
        <dbReference type="ARBA" id="ARBA00022741"/>
    </source>
</evidence>
<keyword evidence="2" id="KW-0547">Nucleotide-binding</keyword>
<dbReference type="PANTHER" id="PTHR30050">
    <property type="entry name" value="CHROMOSOMAL REPLICATION INITIATOR PROTEIN DNAA"/>
    <property type="match status" value="1"/>
</dbReference>
<gene>
    <name evidence="6" type="primary">istB</name>
    <name evidence="6" type="ORF">ACFL6M_02410</name>
</gene>
<evidence type="ECO:0000313" key="6">
    <source>
        <dbReference type="EMBL" id="MFC1572429.1"/>
    </source>
</evidence>
<feature type="region of interest" description="Disordered" evidence="4">
    <location>
        <begin position="243"/>
        <end position="263"/>
    </location>
</feature>
<evidence type="ECO:0000313" key="7">
    <source>
        <dbReference type="Proteomes" id="UP001593833"/>
    </source>
</evidence>
<dbReference type="CDD" id="cd00009">
    <property type="entry name" value="AAA"/>
    <property type="match status" value="1"/>
</dbReference>
<dbReference type="Pfam" id="PF01695">
    <property type="entry name" value="IstB_IS21"/>
    <property type="match status" value="1"/>
</dbReference>
<proteinExistence type="inferred from homology"/>
<keyword evidence="3" id="KW-0067">ATP-binding</keyword>
<organism evidence="6 7">
    <name type="scientific">Eiseniibacteriota bacterium</name>
    <dbReference type="NCBI Taxonomy" id="2212470"/>
    <lineage>
        <taxon>Bacteria</taxon>
        <taxon>Candidatus Eiseniibacteriota</taxon>
    </lineage>
</organism>
<evidence type="ECO:0000259" key="5">
    <source>
        <dbReference type="SMART" id="SM00382"/>
    </source>
</evidence>
<evidence type="ECO:0000256" key="3">
    <source>
        <dbReference type="ARBA" id="ARBA00022840"/>
    </source>
</evidence>
<feature type="compositionally biased region" description="Basic residues" evidence="4">
    <location>
        <begin position="246"/>
        <end position="263"/>
    </location>
</feature>
<dbReference type="PIRSF" id="PIRSF003073">
    <property type="entry name" value="DNAC_TnpB_IstB"/>
    <property type="match status" value="1"/>
</dbReference>
<dbReference type="SMART" id="SM00382">
    <property type="entry name" value="AAA"/>
    <property type="match status" value="1"/>
</dbReference>
<reference evidence="6 7" key="1">
    <citation type="submission" date="2024-09" db="EMBL/GenBank/DDBJ databases">
        <authorList>
            <person name="D'Angelo T."/>
        </authorList>
    </citation>
    <scope>NUCLEOTIDE SEQUENCE [LARGE SCALE GENOMIC DNA]</scope>
    <source>
        <strain evidence="6">SAG AM-320-E07</strain>
    </source>
</reference>
<dbReference type="PANTHER" id="PTHR30050:SF4">
    <property type="entry name" value="ATP-BINDING PROTEIN RV3427C IN INSERTION SEQUENCE-RELATED"/>
    <property type="match status" value="1"/>
</dbReference>
<feature type="domain" description="AAA+ ATPase" evidence="5">
    <location>
        <begin position="98"/>
        <end position="224"/>
    </location>
</feature>
<dbReference type="Proteomes" id="UP001593833">
    <property type="component" value="Unassembled WGS sequence"/>
</dbReference>
<protein>
    <submittedName>
        <fullName evidence="6">IS21-like element helper ATPase IstB</fullName>
    </submittedName>
</protein>
<dbReference type="InterPro" id="IPR002611">
    <property type="entry name" value="IstB_ATP-bd"/>
</dbReference>
<dbReference type="InterPro" id="IPR003593">
    <property type="entry name" value="AAA+_ATPase"/>
</dbReference>
<comment type="caution">
    <text evidence="6">The sequence shown here is derived from an EMBL/GenBank/DDBJ whole genome shotgun (WGS) entry which is preliminary data.</text>
</comment>
<sequence length="263" mass="30301">MTSNPATMKNPADSHLERARTLGLYGLLAHWEEVQDQDWLPWVLETEEVERRRRSLERRIHNARVGAFKTMADFNWKWPKKIHRATIDELFRLQFIDEGANVVLLGPNGVGKTMIAKNLTYQAVLRGYTARFASASDMLNDLAAQQTSGSLARRLRRYCNPALLAIDEVGYLSYDNRYADLFFEVVTRRYERRSVVLTTNRPFADWSEIFPNAACVVTLVDRLVHRAEIIQIQGDSYRLKEAKERAARKKKARGQSRTTAAKK</sequence>
<dbReference type="Gene3D" id="3.40.50.300">
    <property type="entry name" value="P-loop containing nucleotide triphosphate hydrolases"/>
    <property type="match status" value="1"/>
</dbReference>
<dbReference type="InterPro" id="IPR027417">
    <property type="entry name" value="P-loop_NTPase"/>
</dbReference>